<dbReference type="Proteomes" id="UP000250235">
    <property type="component" value="Unassembled WGS sequence"/>
</dbReference>
<evidence type="ECO:0000313" key="3">
    <source>
        <dbReference type="Proteomes" id="UP000250235"/>
    </source>
</evidence>
<dbReference type="EMBL" id="KV243083">
    <property type="protein sequence ID" value="KZT75453.1"/>
    <property type="molecule type" value="Genomic_DNA"/>
</dbReference>
<sequence>MHNNVQQDPAGNPVVIDLTNMDQPQDRITSAPAAGDEASKNQGNIQSDDAQPSTGQPAASNSQIASSSPAGQPVARNYKLAAHQVHLLMHQQQALPTSRKQTHKLAIHNIN</sequence>
<organism evidence="2 3">
    <name type="scientific">Dorcoceras hygrometricum</name>
    <dbReference type="NCBI Taxonomy" id="472368"/>
    <lineage>
        <taxon>Eukaryota</taxon>
        <taxon>Viridiplantae</taxon>
        <taxon>Streptophyta</taxon>
        <taxon>Embryophyta</taxon>
        <taxon>Tracheophyta</taxon>
        <taxon>Spermatophyta</taxon>
        <taxon>Magnoliopsida</taxon>
        <taxon>eudicotyledons</taxon>
        <taxon>Gunneridae</taxon>
        <taxon>Pentapetalae</taxon>
        <taxon>asterids</taxon>
        <taxon>lamiids</taxon>
        <taxon>Lamiales</taxon>
        <taxon>Gesneriaceae</taxon>
        <taxon>Didymocarpoideae</taxon>
        <taxon>Trichosporeae</taxon>
        <taxon>Loxocarpinae</taxon>
        <taxon>Dorcoceras</taxon>
    </lineage>
</organism>
<feature type="region of interest" description="Disordered" evidence="1">
    <location>
        <begin position="1"/>
        <end position="76"/>
    </location>
</feature>
<evidence type="ECO:0000256" key="1">
    <source>
        <dbReference type="SAM" id="MobiDB-lite"/>
    </source>
</evidence>
<gene>
    <name evidence="2" type="ORF">F511_47521</name>
</gene>
<dbReference type="AlphaFoldDB" id="A0A2Z6ZX93"/>
<feature type="compositionally biased region" description="Polar residues" evidence="1">
    <location>
        <begin position="40"/>
        <end position="70"/>
    </location>
</feature>
<evidence type="ECO:0000313" key="2">
    <source>
        <dbReference type="EMBL" id="KZT75453.1"/>
    </source>
</evidence>
<keyword evidence="3" id="KW-1185">Reference proteome</keyword>
<name>A0A2Z6ZX93_9LAMI</name>
<reference evidence="2 3" key="1">
    <citation type="journal article" date="2015" name="Proc. Natl. Acad. Sci. U.S.A.">
        <title>The resurrection genome of Boea hygrometrica: A blueprint for survival of dehydration.</title>
        <authorList>
            <person name="Xiao L."/>
            <person name="Yang G."/>
            <person name="Zhang L."/>
            <person name="Yang X."/>
            <person name="Zhao S."/>
            <person name="Ji Z."/>
            <person name="Zhou Q."/>
            <person name="Hu M."/>
            <person name="Wang Y."/>
            <person name="Chen M."/>
            <person name="Xu Y."/>
            <person name="Jin H."/>
            <person name="Xiao X."/>
            <person name="Hu G."/>
            <person name="Bao F."/>
            <person name="Hu Y."/>
            <person name="Wan P."/>
            <person name="Li L."/>
            <person name="Deng X."/>
            <person name="Kuang T."/>
            <person name="Xiang C."/>
            <person name="Zhu J.K."/>
            <person name="Oliver M.J."/>
            <person name="He Y."/>
        </authorList>
    </citation>
    <scope>NUCLEOTIDE SEQUENCE [LARGE SCALE GENOMIC DNA]</scope>
    <source>
        <strain evidence="3">cv. XS01</strain>
    </source>
</reference>
<proteinExistence type="predicted"/>
<protein>
    <submittedName>
        <fullName evidence="2">Uncharacterized protein</fullName>
    </submittedName>
</protein>
<accession>A0A2Z6ZX93</accession>